<feature type="region of interest" description="Disordered" evidence="1">
    <location>
        <begin position="200"/>
        <end position="283"/>
    </location>
</feature>
<proteinExistence type="predicted"/>
<dbReference type="Proteomes" id="UP001215280">
    <property type="component" value="Unassembled WGS sequence"/>
</dbReference>
<comment type="caution">
    <text evidence="2">The sequence shown here is derived from an EMBL/GenBank/DDBJ whole genome shotgun (WGS) entry which is preliminary data.</text>
</comment>
<feature type="region of interest" description="Disordered" evidence="1">
    <location>
        <begin position="321"/>
        <end position="357"/>
    </location>
</feature>
<feature type="compositionally biased region" description="Low complexity" evidence="1">
    <location>
        <begin position="86"/>
        <end position="97"/>
    </location>
</feature>
<evidence type="ECO:0000313" key="3">
    <source>
        <dbReference type="Proteomes" id="UP001215280"/>
    </source>
</evidence>
<gene>
    <name evidence="2" type="ORF">DFH07DRAFT_43970</name>
</gene>
<dbReference type="AlphaFoldDB" id="A0AAD7IG79"/>
<accession>A0AAD7IG79</accession>
<dbReference type="EMBL" id="JARJLG010000118">
    <property type="protein sequence ID" value="KAJ7742368.1"/>
    <property type="molecule type" value="Genomic_DNA"/>
</dbReference>
<sequence>MHDTPRGRWVEWVRGGRTLHIISVWSVDFDRRFSPLPLLRRRRRLTGRWCLAQPMRVSIPQPGHRRNPPVQSPAHLRARVKWLTNATRSPARRSTSSGDSIRASCGAGTGDSPCLPLPLAATMSQRTLLVPRSYLFSATNEPSQVRHTFSECNPGNPRTLAAARRGILLPDWQIGAHARARLLPPSRVCAPRLRATPLVRGSDEARSLPERSSVGTSSHLRMDLRESSSTDLAPRPRCHRPPAESTRGLSLPHPSARVLHARRQNPTSATLRPSGAGDSVRRRYDRVLRVSRPLVNPIPNACMSSSPHTSHRVFHLTGTSRACASSPRRRSSLTSMRIRASPPASGHPRMNSSALIE</sequence>
<feature type="region of interest" description="Disordered" evidence="1">
    <location>
        <begin position="86"/>
        <end position="109"/>
    </location>
</feature>
<keyword evidence="3" id="KW-1185">Reference proteome</keyword>
<name>A0AAD7IG79_9AGAR</name>
<reference evidence="2" key="1">
    <citation type="submission" date="2023-03" db="EMBL/GenBank/DDBJ databases">
        <title>Massive genome expansion in bonnet fungi (Mycena s.s.) driven by repeated elements and novel gene families across ecological guilds.</title>
        <authorList>
            <consortium name="Lawrence Berkeley National Laboratory"/>
            <person name="Harder C.B."/>
            <person name="Miyauchi S."/>
            <person name="Viragh M."/>
            <person name="Kuo A."/>
            <person name="Thoen E."/>
            <person name="Andreopoulos B."/>
            <person name="Lu D."/>
            <person name="Skrede I."/>
            <person name="Drula E."/>
            <person name="Henrissat B."/>
            <person name="Morin E."/>
            <person name="Kohler A."/>
            <person name="Barry K."/>
            <person name="LaButti K."/>
            <person name="Morin E."/>
            <person name="Salamov A."/>
            <person name="Lipzen A."/>
            <person name="Mereny Z."/>
            <person name="Hegedus B."/>
            <person name="Baldrian P."/>
            <person name="Stursova M."/>
            <person name="Weitz H."/>
            <person name="Taylor A."/>
            <person name="Grigoriev I.V."/>
            <person name="Nagy L.G."/>
            <person name="Martin F."/>
            <person name="Kauserud H."/>
        </authorList>
    </citation>
    <scope>NUCLEOTIDE SEQUENCE</scope>
    <source>
        <strain evidence="2">CBHHK188m</strain>
    </source>
</reference>
<evidence type="ECO:0000256" key="1">
    <source>
        <dbReference type="SAM" id="MobiDB-lite"/>
    </source>
</evidence>
<protein>
    <submittedName>
        <fullName evidence="2">Uncharacterized protein</fullName>
    </submittedName>
</protein>
<organism evidence="2 3">
    <name type="scientific">Mycena maculata</name>
    <dbReference type="NCBI Taxonomy" id="230809"/>
    <lineage>
        <taxon>Eukaryota</taxon>
        <taxon>Fungi</taxon>
        <taxon>Dikarya</taxon>
        <taxon>Basidiomycota</taxon>
        <taxon>Agaricomycotina</taxon>
        <taxon>Agaricomycetes</taxon>
        <taxon>Agaricomycetidae</taxon>
        <taxon>Agaricales</taxon>
        <taxon>Marasmiineae</taxon>
        <taxon>Mycenaceae</taxon>
        <taxon>Mycena</taxon>
    </lineage>
</organism>
<evidence type="ECO:0000313" key="2">
    <source>
        <dbReference type="EMBL" id="KAJ7742368.1"/>
    </source>
</evidence>